<evidence type="ECO:0000256" key="1">
    <source>
        <dbReference type="ARBA" id="ARBA00022737"/>
    </source>
</evidence>
<dbReference type="OrthoDB" id="600613at2"/>
<feature type="repeat" description="TPR" evidence="3">
    <location>
        <begin position="151"/>
        <end position="184"/>
    </location>
</feature>
<dbReference type="AlphaFoldDB" id="A0A4Q0VUY1"/>
<dbReference type="SUPFAM" id="SSF48452">
    <property type="entry name" value="TPR-like"/>
    <property type="match status" value="2"/>
</dbReference>
<dbReference type="InterPro" id="IPR051012">
    <property type="entry name" value="CellSynth/LPSAsmb/PSIAsmb"/>
</dbReference>
<dbReference type="SMART" id="SM00028">
    <property type="entry name" value="TPR"/>
    <property type="match status" value="5"/>
</dbReference>
<keyword evidence="1" id="KW-0677">Repeat</keyword>
<dbReference type="Pfam" id="PF13181">
    <property type="entry name" value="TPR_8"/>
    <property type="match status" value="1"/>
</dbReference>
<feature type="repeat" description="TPR" evidence="3">
    <location>
        <begin position="21"/>
        <end position="54"/>
    </location>
</feature>
<evidence type="ECO:0000313" key="5">
    <source>
        <dbReference type="Proteomes" id="UP000290649"/>
    </source>
</evidence>
<name>A0A4Q0VUY1_9BACI</name>
<sequence length="346" mass="39911">MGKHTEKVTQMGLVISNLQDGAYFYNKGIEAYREKNMMKAQRYLERAVKLDPKEPAFQCQLAIVHADLGEFHRSNESLQKIIDDNLGDEMPECYFFLANNYANLGLFEHARKEALLYIEKDPDGEFLEDIEDLLELIQEEEDDLFAEAETFLIRYELASHELKKGNYQKAIEFFSELLIERPDYWMAHIRLAEATYLSGKAKKAIELLRSVLEKEDNLLARCHLMTYLFETGEQKKAKEIAQSLANVWSLDLDHDYSIAIAFGKIAEHELAYKGLERLTRKGFGDSTKFIYQLGVAAYYTGRTKKAITLWEKLATHGNDSAIANLDILKEGNRITPSYNYSVQNEW</sequence>
<evidence type="ECO:0000313" key="4">
    <source>
        <dbReference type="EMBL" id="RXJ01737.1"/>
    </source>
</evidence>
<dbReference type="Pfam" id="PF14559">
    <property type="entry name" value="TPR_19"/>
    <property type="match status" value="1"/>
</dbReference>
<evidence type="ECO:0000256" key="3">
    <source>
        <dbReference type="PROSITE-ProRule" id="PRU00339"/>
    </source>
</evidence>
<dbReference type="RefSeq" id="WP_129078036.1">
    <property type="nucleotide sequence ID" value="NZ_QOUX01000032.1"/>
</dbReference>
<dbReference type="PANTHER" id="PTHR45586">
    <property type="entry name" value="TPR REPEAT-CONTAINING PROTEIN PA4667"/>
    <property type="match status" value="1"/>
</dbReference>
<reference evidence="4 5" key="1">
    <citation type="journal article" date="2019" name="Int. J. Syst. Evol. Microbiol.">
        <title>Anaerobacillus alkaliphilus sp. nov., a novel alkaliphilic and moderately halophilic bacterium.</title>
        <authorList>
            <person name="Borsodi A.K."/>
            <person name="Aszalos J.M."/>
            <person name="Bihari P."/>
            <person name="Nagy I."/>
            <person name="Schumann P."/>
            <person name="Sproer C."/>
            <person name="Kovacs A.L."/>
            <person name="Boka K."/>
            <person name="Dobosy P."/>
            <person name="Ovari M."/>
            <person name="Szili-Kovacs T."/>
            <person name="Toth E."/>
        </authorList>
    </citation>
    <scope>NUCLEOTIDE SEQUENCE [LARGE SCALE GENOMIC DNA]</scope>
    <source>
        <strain evidence="4 5">B16-10</strain>
    </source>
</reference>
<proteinExistence type="predicted"/>
<dbReference type="Gene3D" id="1.25.40.10">
    <property type="entry name" value="Tetratricopeptide repeat domain"/>
    <property type="match status" value="2"/>
</dbReference>
<dbReference type="EMBL" id="QOUX01000032">
    <property type="protein sequence ID" value="RXJ01737.1"/>
    <property type="molecule type" value="Genomic_DNA"/>
</dbReference>
<keyword evidence="2 3" id="KW-0802">TPR repeat</keyword>
<accession>A0A4Q0VUY1</accession>
<dbReference type="InterPro" id="IPR011990">
    <property type="entry name" value="TPR-like_helical_dom_sf"/>
</dbReference>
<comment type="caution">
    <text evidence="4">The sequence shown here is derived from an EMBL/GenBank/DDBJ whole genome shotgun (WGS) entry which is preliminary data.</text>
</comment>
<dbReference type="InterPro" id="IPR019734">
    <property type="entry name" value="TPR_rpt"/>
</dbReference>
<dbReference type="PROSITE" id="PS50005">
    <property type="entry name" value="TPR"/>
    <property type="match status" value="2"/>
</dbReference>
<keyword evidence="5" id="KW-1185">Reference proteome</keyword>
<evidence type="ECO:0000256" key="2">
    <source>
        <dbReference type="ARBA" id="ARBA00022803"/>
    </source>
</evidence>
<dbReference type="Proteomes" id="UP000290649">
    <property type="component" value="Unassembled WGS sequence"/>
</dbReference>
<dbReference type="PANTHER" id="PTHR45586:SF1">
    <property type="entry name" value="LIPOPOLYSACCHARIDE ASSEMBLY PROTEIN B"/>
    <property type="match status" value="1"/>
</dbReference>
<protein>
    <submittedName>
        <fullName evidence="4">Uncharacterized protein</fullName>
    </submittedName>
</protein>
<organism evidence="4 5">
    <name type="scientific">Anaerobacillus alkaliphilus</name>
    <dbReference type="NCBI Taxonomy" id="1548597"/>
    <lineage>
        <taxon>Bacteria</taxon>
        <taxon>Bacillati</taxon>
        <taxon>Bacillota</taxon>
        <taxon>Bacilli</taxon>
        <taxon>Bacillales</taxon>
        <taxon>Bacillaceae</taxon>
        <taxon>Anaerobacillus</taxon>
    </lineage>
</organism>
<gene>
    <name evidence="4" type="ORF">DS745_09665</name>
</gene>